<dbReference type="AlphaFoldDB" id="A0AB36A9Y5"/>
<reference evidence="1 2" key="1">
    <citation type="submission" date="2019-11" db="EMBL/GenBank/DDBJ databases">
        <title>Draft genome sequence of 12 host-associated Lactobacillus reuteri rodent strains.</title>
        <authorList>
            <person name="Zhang S."/>
            <person name="Ozcam M."/>
            <person name="Van Pijkeren J.P."/>
        </authorList>
    </citation>
    <scope>NUCLEOTIDE SEQUENCE [LARGE SCALE GENOMIC DNA]</scope>
    <source>
        <strain evidence="1 2">L1604-1</strain>
    </source>
</reference>
<organism evidence="1 2">
    <name type="scientific">Limosilactobacillus reuteri</name>
    <name type="common">Lactobacillus reuteri</name>
    <dbReference type="NCBI Taxonomy" id="1598"/>
    <lineage>
        <taxon>Bacteria</taxon>
        <taxon>Bacillati</taxon>
        <taxon>Bacillota</taxon>
        <taxon>Bacilli</taxon>
        <taxon>Lactobacillales</taxon>
        <taxon>Lactobacillaceae</taxon>
        <taxon>Limosilactobacillus</taxon>
    </lineage>
</organism>
<dbReference type="RefSeq" id="WP_153705824.1">
    <property type="nucleotide sequence ID" value="NZ_JAFFPO010000009.1"/>
</dbReference>
<proteinExistence type="predicted"/>
<evidence type="ECO:0000313" key="2">
    <source>
        <dbReference type="Proteomes" id="UP000441557"/>
    </source>
</evidence>
<comment type="caution">
    <text evidence="1">The sequence shown here is derived from an EMBL/GenBank/DDBJ whole genome shotgun (WGS) entry which is preliminary data.</text>
</comment>
<protein>
    <submittedName>
        <fullName evidence="1">Transposase</fullName>
    </submittedName>
</protein>
<dbReference type="EMBL" id="WJMZ01000001">
    <property type="protein sequence ID" value="MRG82911.1"/>
    <property type="molecule type" value="Genomic_DNA"/>
</dbReference>
<accession>A0AB36A9Y5</accession>
<name>A0AB36A9Y5_LIMRT</name>
<evidence type="ECO:0000313" key="1">
    <source>
        <dbReference type="EMBL" id="MRG82911.1"/>
    </source>
</evidence>
<sequence>MINHTNNLNVLNQIINETTNRIHNFTNLGHDFTRNRKLPAKTIIKTILNMWNNSLNAELFDPFPDLND</sequence>
<gene>
    <name evidence="1" type="ORF">GIX80_00610</name>
</gene>
<dbReference type="Proteomes" id="UP000441557">
    <property type="component" value="Unassembled WGS sequence"/>
</dbReference>